<evidence type="ECO:0000313" key="4">
    <source>
        <dbReference type="Proteomes" id="UP001231518"/>
    </source>
</evidence>
<dbReference type="InterPro" id="IPR036846">
    <property type="entry name" value="GM2-AP_sf"/>
</dbReference>
<comment type="caution">
    <text evidence="3">The sequence shown here is derived from an EMBL/GenBank/DDBJ whole genome shotgun (WGS) entry which is preliminary data.</text>
</comment>
<evidence type="ECO:0000256" key="1">
    <source>
        <dbReference type="ARBA" id="ARBA00022729"/>
    </source>
</evidence>
<dbReference type="PANTHER" id="PTHR21112">
    <property type="entry name" value="CHEMOSENSORY PROTEIN A 29A-RELATED"/>
    <property type="match status" value="1"/>
</dbReference>
<protein>
    <submittedName>
        <fullName evidence="3">Uncharacterized protein</fullName>
    </submittedName>
</protein>
<evidence type="ECO:0000256" key="2">
    <source>
        <dbReference type="SAM" id="SignalP"/>
    </source>
</evidence>
<dbReference type="EMBL" id="JARGEI010000007">
    <property type="protein sequence ID" value="KAJ8728748.1"/>
    <property type="molecule type" value="Genomic_DNA"/>
</dbReference>
<reference evidence="3" key="1">
    <citation type="submission" date="2023-03" db="EMBL/GenBank/DDBJ databases">
        <title>Chromosome-level genomes of two armyworms, Mythimna separata and Mythimna loreyi, provide insights into the biosynthesis and reception of sex pheromones.</title>
        <authorList>
            <person name="Zhao H."/>
        </authorList>
    </citation>
    <scope>NUCLEOTIDE SEQUENCE</scope>
    <source>
        <strain evidence="3">BeijingLab</strain>
        <tissue evidence="3">Pupa</tissue>
    </source>
</reference>
<keyword evidence="1 2" id="KW-0732">Signal</keyword>
<sequence>MWVVLFLIHCGNLLVDGYGNDEILGKGRWLVLNNLQCDDSENFAIPIEVSRRKINRTHDAFTFSATLDKDIDTTYGIEIMADKEVDGGFKFYQKITDQSFCEMAKKYTGDNFPQVLTQAKIDPPDCPIPKGEILIEDFVLDYRELEETGMYGTFDVCVYLTYMAQRVACMRWIVRFERTNEDDDDDDDDY</sequence>
<dbReference type="Proteomes" id="UP001231518">
    <property type="component" value="Chromosome 19"/>
</dbReference>
<accession>A0AAD8DWR6</accession>
<name>A0AAD8DWR6_MYTSE</name>
<feature type="chain" id="PRO_5041998205" evidence="2">
    <location>
        <begin position="18"/>
        <end position="190"/>
    </location>
</feature>
<dbReference type="PANTHER" id="PTHR21112:SF0">
    <property type="entry name" value="CHEMOSENSORY PROTEIN A 29A-RELATED"/>
    <property type="match status" value="1"/>
</dbReference>
<gene>
    <name evidence="3" type="ORF">PYW07_006444</name>
</gene>
<evidence type="ECO:0000313" key="3">
    <source>
        <dbReference type="EMBL" id="KAJ8728748.1"/>
    </source>
</evidence>
<proteinExistence type="predicted"/>
<dbReference type="AlphaFoldDB" id="A0AAD8DWR6"/>
<dbReference type="Gene3D" id="2.70.220.10">
    <property type="entry name" value="Ganglioside GM2 activator"/>
    <property type="match status" value="1"/>
</dbReference>
<feature type="signal peptide" evidence="2">
    <location>
        <begin position="1"/>
        <end position="17"/>
    </location>
</feature>
<keyword evidence="4" id="KW-1185">Reference proteome</keyword>
<organism evidence="3 4">
    <name type="scientific">Mythimna separata</name>
    <name type="common">Oriental armyworm</name>
    <name type="synonym">Pseudaletia separata</name>
    <dbReference type="NCBI Taxonomy" id="271217"/>
    <lineage>
        <taxon>Eukaryota</taxon>
        <taxon>Metazoa</taxon>
        <taxon>Ecdysozoa</taxon>
        <taxon>Arthropoda</taxon>
        <taxon>Hexapoda</taxon>
        <taxon>Insecta</taxon>
        <taxon>Pterygota</taxon>
        <taxon>Neoptera</taxon>
        <taxon>Endopterygota</taxon>
        <taxon>Lepidoptera</taxon>
        <taxon>Glossata</taxon>
        <taxon>Ditrysia</taxon>
        <taxon>Noctuoidea</taxon>
        <taxon>Noctuidae</taxon>
        <taxon>Noctuinae</taxon>
        <taxon>Hadenini</taxon>
        <taxon>Mythimna</taxon>
    </lineage>
</organism>